<dbReference type="AlphaFoldDB" id="A0A4R6E1M8"/>
<accession>A0A4R6E1M8</accession>
<dbReference type="InterPro" id="IPR007401">
    <property type="entry name" value="DUF454"/>
</dbReference>
<gene>
    <name evidence="2" type="ORF">C7389_108163</name>
</gene>
<dbReference type="RefSeq" id="WP_211168261.1">
    <property type="nucleotide sequence ID" value="NZ_SNVV01000008.1"/>
</dbReference>
<dbReference type="GO" id="GO:0005886">
    <property type="term" value="C:plasma membrane"/>
    <property type="evidence" value="ECO:0007669"/>
    <property type="project" value="TreeGrafter"/>
</dbReference>
<dbReference type="PANTHER" id="PTHR35813:SF1">
    <property type="entry name" value="INNER MEMBRANE PROTEIN YBAN"/>
    <property type="match status" value="1"/>
</dbReference>
<keyword evidence="1" id="KW-0812">Transmembrane</keyword>
<keyword evidence="1" id="KW-1133">Transmembrane helix</keyword>
<proteinExistence type="predicted"/>
<comment type="caution">
    <text evidence="2">The sequence shown here is derived from an EMBL/GenBank/DDBJ whole genome shotgun (WGS) entry which is preliminary data.</text>
</comment>
<keyword evidence="1" id="KW-0472">Membrane</keyword>
<evidence type="ECO:0000256" key="1">
    <source>
        <dbReference type="SAM" id="Phobius"/>
    </source>
</evidence>
<evidence type="ECO:0000313" key="3">
    <source>
        <dbReference type="Proteomes" id="UP000295129"/>
    </source>
</evidence>
<feature type="transmembrane region" description="Helical" evidence="1">
    <location>
        <begin position="120"/>
        <end position="137"/>
    </location>
</feature>
<dbReference type="EMBL" id="SNVV01000008">
    <property type="protein sequence ID" value="TDN50919.1"/>
    <property type="molecule type" value="Genomic_DNA"/>
</dbReference>
<dbReference type="Proteomes" id="UP000295129">
    <property type="component" value="Unassembled WGS sequence"/>
</dbReference>
<sequence>MKTPPAERSMQETRSAATARPPRGLRRWAWLALAYISLGLALVALAIPGIPSTEFVLLSAWAAAKSSPRLTAWLENHRLFGPMLHNWRNGRLVSRRAKISASLAMSVCLLIMLWTVPQRWVIVLATLGMGAGALWMWSRPEPDTNRRGS</sequence>
<organism evidence="2 3">
    <name type="scientific">Azoarcus indigens</name>
    <dbReference type="NCBI Taxonomy" id="29545"/>
    <lineage>
        <taxon>Bacteria</taxon>
        <taxon>Pseudomonadati</taxon>
        <taxon>Pseudomonadota</taxon>
        <taxon>Betaproteobacteria</taxon>
        <taxon>Rhodocyclales</taxon>
        <taxon>Zoogloeaceae</taxon>
        <taxon>Azoarcus</taxon>
    </lineage>
</organism>
<keyword evidence="3" id="KW-1185">Reference proteome</keyword>
<protein>
    <recommendedName>
        <fullName evidence="4">Inner membrane protein</fullName>
    </recommendedName>
</protein>
<evidence type="ECO:0000313" key="2">
    <source>
        <dbReference type="EMBL" id="TDN50919.1"/>
    </source>
</evidence>
<dbReference type="Pfam" id="PF04304">
    <property type="entry name" value="DUF454"/>
    <property type="match status" value="1"/>
</dbReference>
<evidence type="ECO:0008006" key="4">
    <source>
        <dbReference type="Google" id="ProtNLM"/>
    </source>
</evidence>
<reference evidence="2 3" key="1">
    <citation type="submission" date="2019-03" db="EMBL/GenBank/DDBJ databases">
        <title>Genomic Encyclopedia of Type Strains, Phase IV (KMG-IV): sequencing the most valuable type-strain genomes for metagenomic binning, comparative biology and taxonomic classification.</title>
        <authorList>
            <person name="Goeker M."/>
        </authorList>
    </citation>
    <scope>NUCLEOTIDE SEQUENCE [LARGE SCALE GENOMIC DNA]</scope>
    <source>
        <strain evidence="2 3">DSM 12121</strain>
    </source>
</reference>
<name>A0A4R6E1M8_9RHOO</name>
<feature type="transmembrane region" description="Helical" evidence="1">
    <location>
        <begin position="28"/>
        <end position="47"/>
    </location>
</feature>
<dbReference type="PANTHER" id="PTHR35813">
    <property type="entry name" value="INNER MEMBRANE PROTEIN YBAN"/>
    <property type="match status" value="1"/>
</dbReference>